<proteinExistence type="predicted"/>
<organism evidence="1 2">
    <name type="scientific">Sanguibacteroides justesenii</name>
    <dbReference type="NCBI Taxonomy" id="1547597"/>
    <lineage>
        <taxon>Bacteria</taxon>
        <taxon>Pseudomonadati</taxon>
        <taxon>Bacteroidota</taxon>
        <taxon>Bacteroidia</taxon>
        <taxon>Bacteroidales</taxon>
        <taxon>Porphyromonadaceae</taxon>
        <taxon>Sanguibacteroides</taxon>
    </lineage>
</organism>
<dbReference type="InterPro" id="IPR008979">
    <property type="entry name" value="Galactose-bd-like_sf"/>
</dbReference>
<dbReference type="Gene3D" id="2.60.120.260">
    <property type="entry name" value="Galactose-binding domain-like"/>
    <property type="match status" value="1"/>
</dbReference>
<dbReference type="SUPFAM" id="SSF49785">
    <property type="entry name" value="Galactose-binding domain-like"/>
    <property type="match status" value="1"/>
</dbReference>
<dbReference type="AlphaFoldDB" id="A0A0C3R4U6"/>
<comment type="caution">
    <text evidence="1">The sequence shown here is derived from an EMBL/GenBank/DDBJ whole genome shotgun (WGS) entry which is preliminary data.</text>
</comment>
<dbReference type="Pfam" id="PF16389">
    <property type="entry name" value="DUF4998"/>
    <property type="match status" value="1"/>
</dbReference>
<accession>A0A0C3R4U6</accession>
<dbReference type="EMBL" id="JPIU01000039">
    <property type="protein sequence ID" value="KIO44545.1"/>
    <property type="molecule type" value="Genomic_DNA"/>
</dbReference>
<dbReference type="RefSeq" id="WP_041505279.1">
    <property type="nucleotide sequence ID" value="NZ_JPIU01000039.1"/>
</dbReference>
<protein>
    <recommendedName>
        <fullName evidence="3">F5/8 type C domain-containing protein</fullName>
    </recommendedName>
</protein>
<keyword evidence="2" id="KW-1185">Reference proteome</keyword>
<dbReference type="Proteomes" id="UP000031980">
    <property type="component" value="Unassembled WGS sequence"/>
</dbReference>
<reference evidence="1 2" key="1">
    <citation type="submission" date="2014-07" db="EMBL/GenBank/DDBJ databases">
        <title>Porphyromonadaceae bacterium OUH 308042 = ATCC BAA-2681 = DSM 28342 draft genome.</title>
        <authorList>
            <person name="Sydenham T.V."/>
            <person name="Hasman H."/>
            <person name="Justensen U.S."/>
        </authorList>
    </citation>
    <scope>NUCLEOTIDE SEQUENCE [LARGE SCALE GENOMIC DNA]</scope>
    <source>
        <strain evidence="1 2">OUH 308042</strain>
    </source>
</reference>
<name>A0A0C3R4U6_9PORP</name>
<evidence type="ECO:0000313" key="2">
    <source>
        <dbReference type="Proteomes" id="UP000031980"/>
    </source>
</evidence>
<dbReference type="PROSITE" id="PS51257">
    <property type="entry name" value="PROKAR_LIPOPROTEIN"/>
    <property type="match status" value="1"/>
</dbReference>
<evidence type="ECO:0000313" key="1">
    <source>
        <dbReference type="EMBL" id="KIO44545.1"/>
    </source>
</evidence>
<gene>
    <name evidence="1" type="ORF">BA92_10190</name>
</gene>
<sequence>MKRIKYLVNLLIVTVVSVSCGESLEDTYSDYAGNGKIRYPAKCSDLEVTVGWKRLELKWNNGIDAVTDKIKVSWSASDVQHDSLLDRSATSCDLRNLGDGTYRVDVCAVDKNGNESLVITDYARPYTEDHEAVRTFTRAITKFYKVKNNLIFFMDQWNDNIVEIKLNYTDTQGKSQIYPLTEEKFNEEFTVLEDVDHDKPITIDRLGKLEGCPDIIRFAPVLLGNERTFSSDFKSAIRQRYGYNDQSTAEEAAFRHFVDTVRILEFDYDATTFEDVLYCPKLEKLLLGKNRYLYPDPAYSTPEDNSLLYEKERSLCVLDAANGLTGLNVERYHNHYFGNIHRDYIREMGYPDRKELDKLHYIPQTEVEAIKCSVPDSDSDTYLTDLLDNDPNTWWESSVSPISRTYELTIVLKKPQRVRGIKITQMLFDPTKDRDSPHYLPPSVIIKTSTDQIDWKNVTYMEENILGKGSGEVTLLPIAEGSREIRYIKIILHDEVNKGIFRIKLADIVAYQ</sequence>
<evidence type="ECO:0008006" key="3">
    <source>
        <dbReference type="Google" id="ProtNLM"/>
    </source>
</evidence>